<evidence type="ECO:0000313" key="2">
    <source>
        <dbReference type="EMBL" id="ABI67121.1"/>
    </source>
</evidence>
<dbReference type="PROSITE" id="PS51257">
    <property type="entry name" value="PROKAR_LIPOPROTEIN"/>
    <property type="match status" value="1"/>
</dbReference>
<dbReference type="AlphaFoldDB" id="Q0AKS2"/>
<sequence length="233" mass="24643" precursor="true">MLRTLTGLGALVFLAGCAGGPRDQEERPASGFDSAARLVDQGRYAEALPILRCIAEQGEGFEIAQFLAGHSAMEMSQAETTPDILRDDMRIEGFERLTAAGNAGWPSAQAELAGAYAEIDTDQALREAAYWAAVYRRNTRERAYGLDRLDNQIEADIEARLDDAGRLDAAGRADAFTPTPLVRGNVTPECAPYIRSARGSGRGDGTQRRRRGGGQGGGRGDGQGGGGRGPGGD</sequence>
<feature type="region of interest" description="Disordered" evidence="1">
    <location>
        <begin position="176"/>
        <end position="233"/>
    </location>
</feature>
<dbReference type="EMBL" id="CP000449">
    <property type="protein sequence ID" value="ABI67121.1"/>
    <property type="molecule type" value="Genomic_DNA"/>
</dbReference>
<proteinExistence type="predicted"/>
<evidence type="ECO:0000256" key="1">
    <source>
        <dbReference type="SAM" id="MobiDB-lite"/>
    </source>
</evidence>
<evidence type="ECO:0000313" key="3">
    <source>
        <dbReference type="Proteomes" id="UP000001964"/>
    </source>
</evidence>
<dbReference type="HOGENOM" id="CLU_1188827_0_0_5"/>
<evidence type="ECO:0008006" key="4">
    <source>
        <dbReference type="Google" id="ProtNLM"/>
    </source>
</evidence>
<organism evidence="2 3">
    <name type="scientific">Maricaulis maris (strain MCS10)</name>
    <name type="common">Caulobacter maris</name>
    <dbReference type="NCBI Taxonomy" id="394221"/>
    <lineage>
        <taxon>Bacteria</taxon>
        <taxon>Pseudomonadati</taxon>
        <taxon>Pseudomonadota</taxon>
        <taxon>Alphaproteobacteria</taxon>
        <taxon>Maricaulales</taxon>
        <taxon>Maricaulaceae</taxon>
        <taxon>Maricaulis</taxon>
    </lineage>
</organism>
<accession>Q0AKS2</accession>
<dbReference type="OrthoDB" id="7631923at2"/>
<gene>
    <name evidence="2" type="ordered locus">Mmar10_2840</name>
</gene>
<feature type="compositionally biased region" description="Gly residues" evidence="1">
    <location>
        <begin position="213"/>
        <end position="233"/>
    </location>
</feature>
<keyword evidence="3" id="KW-1185">Reference proteome</keyword>
<reference evidence="2 3" key="1">
    <citation type="submission" date="2006-08" db="EMBL/GenBank/DDBJ databases">
        <title>Complete sequence of Maricaulis maris MCS10.</title>
        <authorList>
            <consortium name="US DOE Joint Genome Institute"/>
            <person name="Copeland A."/>
            <person name="Lucas S."/>
            <person name="Lapidus A."/>
            <person name="Barry K."/>
            <person name="Detter J.C."/>
            <person name="Glavina del Rio T."/>
            <person name="Hammon N."/>
            <person name="Israni S."/>
            <person name="Dalin E."/>
            <person name="Tice H."/>
            <person name="Pitluck S."/>
            <person name="Saunders E."/>
            <person name="Brettin T."/>
            <person name="Bruce D."/>
            <person name="Han C."/>
            <person name="Tapia R."/>
            <person name="Gilna P."/>
            <person name="Schmutz J."/>
            <person name="Larimer F."/>
            <person name="Land M."/>
            <person name="Hauser L."/>
            <person name="Kyrpides N."/>
            <person name="Mikhailova N."/>
            <person name="Viollier P."/>
            <person name="Stephens C."/>
            <person name="Richardson P."/>
        </authorList>
    </citation>
    <scope>NUCLEOTIDE SEQUENCE [LARGE SCALE GENOMIC DNA]</scope>
    <source>
        <strain evidence="2 3">MCS10</strain>
    </source>
</reference>
<protein>
    <recommendedName>
        <fullName evidence="4">Lipoprotein</fullName>
    </recommendedName>
</protein>
<dbReference type="RefSeq" id="WP_011644765.1">
    <property type="nucleotide sequence ID" value="NC_008347.1"/>
</dbReference>
<dbReference type="Proteomes" id="UP000001964">
    <property type="component" value="Chromosome"/>
</dbReference>
<name>Q0AKS2_MARMM</name>
<dbReference type="KEGG" id="mmr:Mmar10_2840"/>